<dbReference type="Pfam" id="PF25298">
    <property type="entry name" value="Baculo_FP_2nd"/>
    <property type="match status" value="1"/>
</dbReference>
<dbReference type="Gene3D" id="3.30.40.10">
    <property type="entry name" value="Zinc/RING finger domain, C3HC4 (zinc finger)"/>
    <property type="match status" value="1"/>
</dbReference>
<accession>A0ABD0SK99</accession>
<dbReference type="Proteomes" id="UP001549921">
    <property type="component" value="Unassembled WGS sequence"/>
</dbReference>
<gene>
    <name evidence="6" type="ORF">ABMA27_001633</name>
    <name evidence="5" type="ORF">ABMA27_005808</name>
    <name evidence="4" type="ORF">ABMA28_007588</name>
</gene>
<evidence type="ECO:0000313" key="8">
    <source>
        <dbReference type="Proteomes" id="UP001549921"/>
    </source>
</evidence>
<dbReference type="AlphaFoldDB" id="A0ABD0SK99"/>
<protein>
    <recommendedName>
        <fullName evidence="3">FP protein C-terminal domain-containing protein</fullName>
    </recommendedName>
</protein>
<keyword evidence="1" id="KW-0175">Coiled coil</keyword>
<evidence type="ECO:0000313" key="7">
    <source>
        <dbReference type="Proteomes" id="UP001549920"/>
    </source>
</evidence>
<keyword evidence="7" id="KW-1185">Reference proteome</keyword>
<evidence type="ECO:0000256" key="1">
    <source>
        <dbReference type="SAM" id="Coils"/>
    </source>
</evidence>
<name>A0ABD0SK99_LOXSC</name>
<dbReference type="Proteomes" id="UP001549920">
    <property type="component" value="Unassembled WGS sequence"/>
</dbReference>
<reference evidence="7 8" key="1">
    <citation type="submission" date="2024-06" db="EMBL/GenBank/DDBJ databases">
        <title>A chromosome-level genome assembly of beet webworm, Loxostege sticticalis.</title>
        <authorList>
            <person name="Zhang Y."/>
        </authorList>
    </citation>
    <scope>NUCLEOTIDE SEQUENCE [LARGE SCALE GENOMIC DNA]</scope>
    <source>
        <strain evidence="5">AQ026</strain>
        <strain evidence="4">AQ028</strain>
        <tissue evidence="4">Male pupae</tissue>
        <tissue evidence="5">Whole body</tissue>
    </source>
</reference>
<feature type="domain" description="FP protein C-terminal" evidence="3">
    <location>
        <begin position="262"/>
        <end position="314"/>
    </location>
</feature>
<dbReference type="EMBL" id="JBEDNZ010000020">
    <property type="protein sequence ID" value="KAL0819488.1"/>
    <property type="molecule type" value="Genomic_DNA"/>
</dbReference>
<feature type="coiled-coil region" evidence="1">
    <location>
        <begin position="91"/>
        <end position="139"/>
    </location>
</feature>
<evidence type="ECO:0000313" key="5">
    <source>
        <dbReference type="EMBL" id="KAL0869541.1"/>
    </source>
</evidence>
<evidence type="ECO:0000259" key="3">
    <source>
        <dbReference type="Pfam" id="PF25298"/>
    </source>
</evidence>
<sequence length="314" mass="35369">MFACARCDNMSSDVATCSICKRHFDFQCAGITETGFRKLGDRRNTWRCPDCRSGSTSSLPTPKESENPSSSVPIDKVQFKLDAIMKQLAPLEALLEDVRSIKHDLATLQKSVEFAHDSIKEYSDSLKSLETKVKVLEERTDIIPALQASITKIENNLRDKEQWARMGNVEIKGIPIKNNENLYDIALKVGEAVGCPIQKTDINFIARIPTQRTDAPKPIIVSLNNRYLKEDLVAAARARKDLNLKSLGYTEAGKYFVNDHLTTFNKSLLSKAKATAKEKNFQFIWVKHCKILARKSTTSKIFTIKTEADLQRIV</sequence>
<dbReference type="InterPro" id="IPR011011">
    <property type="entry name" value="Znf_FYVE_PHD"/>
</dbReference>
<dbReference type="EMBL" id="JBEUOH010000019">
    <property type="protein sequence ID" value="KAL0869541.1"/>
    <property type="molecule type" value="Genomic_DNA"/>
</dbReference>
<proteinExistence type="predicted"/>
<dbReference type="InterPro" id="IPR057251">
    <property type="entry name" value="FP_C"/>
</dbReference>
<dbReference type="SUPFAM" id="SSF57903">
    <property type="entry name" value="FYVE/PHD zinc finger"/>
    <property type="match status" value="1"/>
</dbReference>
<dbReference type="CDD" id="cd15489">
    <property type="entry name" value="PHD_SF"/>
    <property type="match status" value="1"/>
</dbReference>
<dbReference type="EMBL" id="JBEUOH010000011">
    <property type="protein sequence ID" value="KAL0881860.1"/>
    <property type="molecule type" value="Genomic_DNA"/>
</dbReference>
<dbReference type="InterPro" id="IPR013083">
    <property type="entry name" value="Znf_RING/FYVE/PHD"/>
</dbReference>
<comment type="caution">
    <text evidence="4">The sequence shown here is derived from an EMBL/GenBank/DDBJ whole genome shotgun (WGS) entry which is preliminary data.</text>
</comment>
<evidence type="ECO:0000313" key="6">
    <source>
        <dbReference type="EMBL" id="KAL0881860.1"/>
    </source>
</evidence>
<organism evidence="4 8">
    <name type="scientific">Loxostege sticticalis</name>
    <name type="common">Beet webworm moth</name>
    <dbReference type="NCBI Taxonomy" id="481309"/>
    <lineage>
        <taxon>Eukaryota</taxon>
        <taxon>Metazoa</taxon>
        <taxon>Ecdysozoa</taxon>
        <taxon>Arthropoda</taxon>
        <taxon>Hexapoda</taxon>
        <taxon>Insecta</taxon>
        <taxon>Pterygota</taxon>
        <taxon>Neoptera</taxon>
        <taxon>Endopterygota</taxon>
        <taxon>Lepidoptera</taxon>
        <taxon>Glossata</taxon>
        <taxon>Ditrysia</taxon>
        <taxon>Pyraloidea</taxon>
        <taxon>Crambidae</taxon>
        <taxon>Pyraustinae</taxon>
        <taxon>Loxostege</taxon>
    </lineage>
</organism>
<feature type="region of interest" description="Disordered" evidence="2">
    <location>
        <begin position="51"/>
        <end position="72"/>
    </location>
</feature>
<evidence type="ECO:0000256" key="2">
    <source>
        <dbReference type="SAM" id="MobiDB-lite"/>
    </source>
</evidence>
<evidence type="ECO:0000313" key="4">
    <source>
        <dbReference type="EMBL" id="KAL0819488.1"/>
    </source>
</evidence>